<dbReference type="InterPro" id="IPR003582">
    <property type="entry name" value="ShKT_dom"/>
</dbReference>
<name>A0A7S2WZL4_9CHLO</name>
<protein>
    <recommendedName>
        <fullName evidence="3">ShKT domain-containing protein</fullName>
    </recommendedName>
</protein>
<gene>
    <name evidence="4" type="ORF">CPRI1469_LOCUS5636</name>
</gene>
<feature type="signal peptide" evidence="2">
    <location>
        <begin position="1"/>
        <end position="26"/>
    </location>
</feature>
<evidence type="ECO:0000256" key="2">
    <source>
        <dbReference type="SAM" id="SignalP"/>
    </source>
</evidence>
<evidence type="ECO:0000256" key="1">
    <source>
        <dbReference type="SAM" id="MobiDB-lite"/>
    </source>
</evidence>
<organism evidence="4">
    <name type="scientific">Chloropicon primus</name>
    <dbReference type="NCBI Taxonomy" id="1764295"/>
    <lineage>
        <taxon>Eukaryota</taxon>
        <taxon>Viridiplantae</taxon>
        <taxon>Chlorophyta</taxon>
        <taxon>Chloropicophyceae</taxon>
        <taxon>Chloropicales</taxon>
        <taxon>Chloropicaceae</taxon>
        <taxon>Chloropicon</taxon>
    </lineage>
</organism>
<evidence type="ECO:0000313" key="4">
    <source>
        <dbReference type="EMBL" id="CAD9716780.1"/>
    </source>
</evidence>
<dbReference type="Gene3D" id="1.10.10.1940">
    <property type="match status" value="1"/>
</dbReference>
<dbReference type="AlphaFoldDB" id="A0A7S2WZL4"/>
<dbReference type="SMART" id="SM00254">
    <property type="entry name" value="ShKT"/>
    <property type="match status" value="1"/>
</dbReference>
<feature type="region of interest" description="Disordered" evidence="1">
    <location>
        <begin position="62"/>
        <end position="89"/>
    </location>
</feature>
<accession>A0A7S2WZL4</accession>
<keyword evidence="2" id="KW-0732">Signal</keyword>
<dbReference type="Gene3D" id="2.60.120.620">
    <property type="entry name" value="q2cbj1_9rhob like domain"/>
    <property type="match status" value="1"/>
</dbReference>
<evidence type="ECO:0000259" key="3">
    <source>
        <dbReference type="PROSITE" id="PS51670"/>
    </source>
</evidence>
<dbReference type="PROSITE" id="PS51670">
    <property type="entry name" value="SHKT"/>
    <property type="match status" value="1"/>
</dbReference>
<dbReference type="Pfam" id="PF01549">
    <property type="entry name" value="ShK"/>
    <property type="match status" value="1"/>
</dbReference>
<dbReference type="EMBL" id="HBHL01008532">
    <property type="protein sequence ID" value="CAD9716780.1"/>
    <property type="molecule type" value="Transcribed_RNA"/>
</dbReference>
<proteinExistence type="predicted"/>
<reference evidence="4" key="1">
    <citation type="submission" date="2021-01" db="EMBL/GenBank/DDBJ databases">
        <authorList>
            <person name="Corre E."/>
            <person name="Pelletier E."/>
            <person name="Niang G."/>
            <person name="Scheremetjew M."/>
            <person name="Finn R."/>
            <person name="Kale V."/>
            <person name="Holt S."/>
            <person name="Cochrane G."/>
            <person name="Meng A."/>
            <person name="Brown T."/>
            <person name="Cohen L."/>
        </authorList>
    </citation>
    <scope>NUCLEOTIDE SEQUENCE</scope>
    <source>
        <strain evidence="4">CCMP1205</strain>
    </source>
</reference>
<feature type="domain" description="ShKT" evidence="3">
    <location>
        <begin position="324"/>
        <end position="358"/>
    </location>
</feature>
<feature type="chain" id="PRO_5030892271" description="ShKT domain-containing protein" evidence="2">
    <location>
        <begin position="27"/>
        <end position="358"/>
    </location>
</feature>
<sequence length="358" mass="39763">MRMRLVSRRWLKVATMAVVVLGLCAAALTTEAAKPKKARREGEPFPNWMGEVNLNLENGEGGEEVVSDAAGGGEAQKKKHVLDPDEVPGPSGSITKKLVAWKPRLFHLSGIVSPEEAQYAVALAENNLDSFDVLDPLYEPQGIVTHWSIPVFDDDLVYNIVRRVSTITMLPVENFADVEIYRFGDSDSFLDVHTDILPGIKREDPGLLQRDPARKDPGQRVARVMVNIDPGSSMGFVFPRAQKMYDAQEEFNMGDPANKCRGAVGAELKPTETLLYHTMDTKGDVERYYGDYKTCTRDEAGSSFHSNVGWLMVLSINAYSHNKCKDDNASCEAWADSGECKNNPKYMFEQCKRSCGKC</sequence>